<dbReference type="PROSITE" id="PS50173">
    <property type="entry name" value="UMUC"/>
    <property type="match status" value="1"/>
</dbReference>
<dbReference type="EMBL" id="VWRN01000031">
    <property type="protein sequence ID" value="KAA6124481.1"/>
    <property type="molecule type" value="Genomic_DNA"/>
</dbReference>
<feature type="region of interest" description="Disordered" evidence="16">
    <location>
        <begin position="366"/>
        <end position="403"/>
    </location>
</feature>
<dbReference type="PANTHER" id="PTHR11076:SF33">
    <property type="entry name" value="DNA POLYMERASE KAPPA"/>
    <property type="match status" value="1"/>
</dbReference>
<dbReference type="CDD" id="cd03586">
    <property type="entry name" value="PolY_Pol_IV_kappa"/>
    <property type="match status" value="1"/>
</dbReference>
<evidence type="ECO:0000256" key="5">
    <source>
        <dbReference type="ARBA" id="ARBA00022679"/>
    </source>
</evidence>
<evidence type="ECO:0000256" key="16">
    <source>
        <dbReference type="SAM" id="MobiDB-lite"/>
    </source>
</evidence>
<protein>
    <recommendedName>
        <fullName evidence="15">DNA polymerase IV</fullName>
        <shortName evidence="15">Pol IV</shortName>
        <ecNumber evidence="15">2.7.7.7</ecNumber>
    </recommendedName>
</protein>
<evidence type="ECO:0000313" key="18">
    <source>
        <dbReference type="EMBL" id="KAA6124481.1"/>
    </source>
</evidence>
<dbReference type="GO" id="GO:0006281">
    <property type="term" value="P:DNA repair"/>
    <property type="evidence" value="ECO:0007669"/>
    <property type="project" value="UniProtKB-UniRule"/>
</dbReference>
<dbReference type="SUPFAM" id="SSF100879">
    <property type="entry name" value="Lesion bypass DNA polymerase (Y-family), little finger domain"/>
    <property type="match status" value="1"/>
</dbReference>
<evidence type="ECO:0000256" key="15">
    <source>
        <dbReference type="HAMAP-Rule" id="MF_01113"/>
    </source>
</evidence>
<keyword evidence="6 15" id="KW-0548">Nucleotidyltransferase</keyword>
<dbReference type="InterPro" id="IPR017961">
    <property type="entry name" value="DNA_pol_Y-fam_little_finger"/>
</dbReference>
<dbReference type="InterPro" id="IPR036775">
    <property type="entry name" value="DNA_pol_Y-fam_lit_finger_sf"/>
</dbReference>
<keyword evidence="3 15" id="KW-0515">Mutator protein</keyword>
<evidence type="ECO:0000256" key="9">
    <source>
        <dbReference type="ARBA" id="ARBA00022763"/>
    </source>
</evidence>
<evidence type="ECO:0000256" key="12">
    <source>
        <dbReference type="ARBA" id="ARBA00023125"/>
    </source>
</evidence>
<dbReference type="PANTHER" id="PTHR11076">
    <property type="entry name" value="DNA REPAIR POLYMERASE UMUC / TRANSFERASE FAMILY MEMBER"/>
    <property type="match status" value="1"/>
</dbReference>
<dbReference type="EC" id="2.7.7.7" evidence="15"/>
<dbReference type="GO" id="GO:0003887">
    <property type="term" value="F:DNA-directed DNA polymerase activity"/>
    <property type="evidence" value="ECO:0007669"/>
    <property type="project" value="UniProtKB-UniRule"/>
</dbReference>
<evidence type="ECO:0000313" key="19">
    <source>
        <dbReference type="Proteomes" id="UP000324324"/>
    </source>
</evidence>
<dbReference type="FunFam" id="1.10.150.20:FF:000019">
    <property type="entry name" value="DNA polymerase IV"/>
    <property type="match status" value="1"/>
</dbReference>
<dbReference type="InterPro" id="IPR043502">
    <property type="entry name" value="DNA/RNA_pol_sf"/>
</dbReference>
<feature type="binding site" evidence="15">
    <location>
        <position position="16"/>
    </location>
    <ligand>
        <name>Mg(2+)</name>
        <dbReference type="ChEBI" id="CHEBI:18420"/>
    </ligand>
</feature>
<dbReference type="Proteomes" id="UP000324324">
    <property type="component" value="Unassembled WGS sequence"/>
</dbReference>
<sequence length="403" mass="44535">MTSTPVPPLRKIIHCDCDAFYASVEMRDDPSLRGRPMAVGGSPDRRGVIATCNYEARAYGVRSAMSSAQAVKRCPELLILRPAMDKYKEASRRIFGIYREYTELVEPLSLDEAYLDVSACRQHQGSATRIAEEIRRRVREEVGVTVSAGVGPSKFIAKIASDWNKPDGLFVVRPEAVDAFVAALPVERIHGVGRVTAAKLNRLGVKTCADLRAWTPDLFHRHFGSFGGRLYNLCRGIDERRVSPERERKSISVEETYADDLPDLPACLAELDPLIAQLEARIARAGAQHVIHKLTVKLRFSDFRQTTVECRGQMPDRAVYARLLAEGHARRRLPVRLLGVGVATSDPDTAQLDLFRDLADVDADVDGDVDSEIDDNDGEGENGGEGGGRDGDGDRGGDWHERR</sequence>
<feature type="site" description="Substrate discrimination" evidence="15">
    <location>
        <position position="21"/>
    </location>
</feature>
<keyword evidence="10 15" id="KW-0460">Magnesium</keyword>
<dbReference type="Gene3D" id="3.40.1170.60">
    <property type="match status" value="1"/>
</dbReference>
<dbReference type="Pfam" id="PF21999">
    <property type="entry name" value="IMS_HHH_1"/>
    <property type="match status" value="1"/>
</dbReference>
<evidence type="ECO:0000256" key="2">
    <source>
        <dbReference type="ARBA" id="ARBA00010945"/>
    </source>
</evidence>
<evidence type="ECO:0000256" key="14">
    <source>
        <dbReference type="ARBA" id="ARBA00049244"/>
    </source>
</evidence>
<feature type="binding site" evidence="15">
    <location>
        <position position="111"/>
    </location>
    <ligand>
        <name>Mg(2+)</name>
        <dbReference type="ChEBI" id="CHEBI:18420"/>
    </ligand>
</feature>
<gene>
    <name evidence="15 18" type="primary">dinB</name>
    <name evidence="18" type="ORF">F1599_11245</name>
</gene>
<evidence type="ECO:0000256" key="11">
    <source>
        <dbReference type="ARBA" id="ARBA00022932"/>
    </source>
</evidence>
<evidence type="ECO:0000256" key="8">
    <source>
        <dbReference type="ARBA" id="ARBA00022723"/>
    </source>
</evidence>
<dbReference type="InterPro" id="IPR001126">
    <property type="entry name" value="UmuC"/>
</dbReference>
<reference evidence="18 19" key="1">
    <citation type="submission" date="2019-09" db="EMBL/GenBank/DDBJ databases">
        <title>Isolation of a novel species in the genus Cupriavidus from patients with sepsis using whole genome sequencing.</title>
        <authorList>
            <person name="Kweon O.J."/>
            <person name="Lee M.-K."/>
        </authorList>
    </citation>
    <scope>NUCLEOTIDE SEQUENCE [LARGE SCALE GENOMIC DNA]</scope>
    <source>
        <strain evidence="18 19">MKL-01</strain>
    </source>
</reference>
<evidence type="ECO:0000256" key="10">
    <source>
        <dbReference type="ARBA" id="ARBA00022842"/>
    </source>
</evidence>
<proteinExistence type="inferred from homology"/>
<evidence type="ECO:0000256" key="13">
    <source>
        <dbReference type="ARBA" id="ARBA00023204"/>
    </source>
</evidence>
<keyword evidence="11 15" id="KW-0239">DNA-directed DNA polymerase</keyword>
<evidence type="ECO:0000256" key="4">
    <source>
        <dbReference type="ARBA" id="ARBA00022490"/>
    </source>
</evidence>
<dbReference type="AlphaFoldDB" id="A0A5M8AQQ1"/>
<dbReference type="GO" id="GO:0005829">
    <property type="term" value="C:cytosol"/>
    <property type="evidence" value="ECO:0007669"/>
    <property type="project" value="TreeGrafter"/>
</dbReference>
<accession>A0A5M8AQQ1</accession>
<organism evidence="18 19">
    <name type="scientific">Cupriavidus cauae</name>
    <dbReference type="NCBI Taxonomy" id="2608999"/>
    <lineage>
        <taxon>Bacteria</taxon>
        <taxon>Pseudomonadati</taxon>
        <taxon>Pseudomonadota</taxon>
        <taxon>Betaproteobacteria</taxon>
        <taxon>Burkholderiales</taxon>
        <taxon>Burkholderiaceae</taxon>
        <taxon>Cupriavidus</taxon>
    </lineage>
</organism>
<dbReference type="SUPFAM" id="SSF56672">
    <property type="entry name" value="DNA/RNA polymerases"/>
    <property type="match status" value="1"/>
</dbReference>
<keyword evidence="4 15" id="KW-0963">Cytoplasm</keyword>
<evidence type="ECO:0000256" key="1">
    <source>
        <dbReference type="ARBA" id="ARBA00004496"/>
    </source>
</evidence>
<dbReference type="InterPro" id="IPR043128">
    <property type="entry name" value="Rev_trsase/Diguanyl_cyclase"/>
</dbReference>
<dbReference type="HAMAP" id="MF_01113">
    <property type="entry name" value="DNApol_IV"/>
    <property type="match status" value="1"/>
</dbReference>
<keyword evidence="9 15" id="KW-0227">DNA damage</keyword>
<keyword evidence="8 15" id="KW-0479">Metal-binding</keyword>
<dbReference type="FunFam" id="3.40.1170.60:FF:000001">
    <property type="entry name" value="DNA polymerase IV"/>
    <property type="match status" value="1"/>
</dbReference>
<feature type="active site" evidence="15">
    <location>
        <position position="112"/>
    </location>
</feature>
<dbReference type="Gene3D" id="1.10.150.20">
    <property type="entry name" value="5' to 3' exonuclease, C-terminal subdomain"/>
    <property type="match status" value="1"/>
</dbReference>
<keyword evidence="7 15" id="KW-0235">DNA replication</keyword>
<dbReference type="Pfam" id="PF00817">
    <property type="entry name" value="IMS"/>
    <property type="match status" value="1"/>
</dbReference>
<dbReference type="InterPro" id="IPR022880">
    <property type="entry name" value="DNApol_IV"/>
</dbReference>
<feature type="domain" description="UmuC" evidence="17">
    <location>
        <begin position="12"/>
        <end position="193"/>
    </location>
</feature>
<feature type="compositionally biased region" description="Acidic residues" evidence="16">
    <location>
        <begin position="366"/>
        <end position="382"/>
    </location>
</feature>
<comment type="subunit">
    <text evidence="15">Monomer.</text>
</comment>
<evidence type="ECO:0000256" key="3">
    <source>
        <dbReference type="ARBA" id="ARBA00022457"/>
    </source>
</evidence>
<dbReference type="Gene3D" id="3.30.1490.100">
    <property type="entry name" value="DNA polymerase, Y-family, little finger domain"/>
    <property type="match status" value="1"/>
</dbReference>
<name>A0A5M8AQQ1_9BURK</name>
<keyword evidence="19" id="KW-1185">Reference proteome</keyword>
<dbReference type="GO" id="GO:0000287">
    <property type="term" value="F:magnesium ion binding"/>
    <property type="evidence" value="ECO:0007669"/>
    <property type="project" value="UniProtKB-UniRule"/>
</dbReference>
<comment type="caution">
    <text evidence="18">The sequence shown here is derived from an EMBL/GenBank/DDBJ whole genome shotgun (WGS) entry which is preliminary data.</text>
</comment>
<dbReference type="InterPro" id="IPR050116">
    <property type="entry name" value="DNA_polymerase-Y"/>
</dbReference>
<dbReference type="NCBIfam" id="NF002677">
    <property type="entry name" value="PRK02406.1"/>
    <property type="match status" value="1"/>
</dbReference>
<dbReference type="Pfam" id="PF11799">
    <property type="entry name" value="IMS_C"/>
    <property type="match status" value="1"/>
</dbReference>
<dbReference type="GO" id="GO:0003684">
    <property type="term" value="F:damaged DNA binding"/>
    <property type="evidence" value="ECO:0007669"/>
    <property type="project" value="InterPro"/>
</dbReference>
<comment type="cofactor">
    <cofactor evidence="15">
        <name>Mg(2+)</name>
        <dbReference type="ChEBI" id="CHEBI:18420"/>
    </cofactor>
    <text evidence="15">Binds 2 magnesium ions per subunit.</text>
</comment>
<keyword evidence="12 15" id="KW-0238">DNA-binding</keyword>
<evidence type="ECO:0000256" key="7">
    <source>
        <dbReference type="ARBA" id="ARBA00022705"/>
    </source>
</evidence>
<keyword evidence="5 15" id="KW-0808">Transferase</keyword>
<dbReference type="Gene3D" id="3.30.70.270">
    <property type="match status" value="1"/>
</dbReference>
<evidence type="ECO:0000259" key="17">
    <source>
        <dbReference type="PROSITE" id="PS50173"/>
    </source>
</evidence>
<feature type="compositionally biased region" description="Basic and acidic residues" evidence="16">
    <location>
        <begin position="387"/>
        <end position="403"/>
    </location>
</feature>
<dbReference type="GO" id="GO:0042276">
    <property type="term" value="P:error-prone translesion synthesis"/>
    <property type="evidence" value="ECO:0007669"/>
    <property type="project" value="TreeGrafter"/>
</dbReference>
<dbReference type="InterPro" id="IPR053848">
    <property type="entry name" value="IMS_HHH_1"/>
</dbReference>
<comment type="similarity">
    <text evidence="2 15">Belongs to the DNA polymerase type-Y family.</text>
</comment>
<dbReference type="GO" id="GO:0006261">
    <property type="term" value="P:DNA-templated DNA replication"/>
    <property type="evidence" value="ECO:0007669"/>
    <property type="project" value="UniProtKB-UniRule"/>
</dbReference>
<keyword evidence="13 15" id="KW-0234">DNA repair</keyword>
<comment type="subcellular location">
    <subcellularLocation>
        <location evidence="1 15">Cytoplasm</location>
    </subcellularLocation>
</comment>
<comment type="catalytic activity">
    <reaction evidence="14 15">
        <text>DNA(n) + a 2'-deoxyribonucleoside 5'-triphosphate = DNA(n+1) + diphosphate</text>
        <dbReference type="Rhea" id="RHEA:22508"/>
        <dbReference type="Rhea" id="RHEA-COMP:17339"/>
        <dbReference type="Rhea" id="RHEA-COMP:17340"/>
        <dbReference type="ChEBI" id="CHEBI:33019"/>
        <dbReference type="ChEBI" id="CHEBI:61560"/>
        <dbReference type="ChEBI" id="CHEBI:173112"/>
        <dbReference type="EC" id="2.7.7.7"/>
    </reaction>
</comment>
<comment type="function">
    <text evidence="15">Poorly processive, error-prone DNA polymerase involved in untargeted mutagenesis. Copies undamaged DNA at stalled replication forks, which arise in vivo from mismatched or misaligned primer ends. These misaligned primers can be extended by PolIV. Exhibits no 3'-5' exonuclease (proofreading) activity. May be involved in translesional synthesis, in conjunction with the beta clamp from PolIII.</text>
</comment>
<dbReference type="GO" id="GO:0009432">
    <property type="term" value="P:SOS response"/>
    <property type="evidence" value="ECO:0007669"/>
    <property type="project" value="TreeGrafter"/>
</dbReference>
<evidence type="ECO:0000256" key="6">
    <source>
        <dbReference type="ARBA" id="ARBA00022695"/>
    </source>
</evidence>
<dbReference type="RefSeq" id="WP_150083149.1">
    <property type="nucleotide sequence ID" value="NZ_VWRN01000031.1"/>
</dbReference>